<feature type="region of interest" description="Disordered" evidence="6">
    <location>
        <begin position="2176"/>
        <end position="2209"/>
    </location>
</feature>
<keyword evidence="3" id="KW-0347">Helicase</keyword>
<feature type="region of interest" description="Disordered" evidence="6">
    <location>
        <begin position="1209"/>
        <end position="1309"/>
    </location>
</feature>
<keyword evidence="9" id="KW-1185">Reference proteome</keyword>
<dbReference type="Gene3D" id="3.40.50.300">
    <property type="entry name" value="P-loop containing nucleotide triphosphate hydrolases"/>
    <property type="match status" value="6"/>
</dbReference>
<dbReference type="PRINTS" id="PR00819">
    <property type="entry name" value="CBXCFQXSUPER"/>
</dbReference>
<evidence type="ECO:0000313" key="8">
    <source>
        <dbReference type="EMBL" id="KAK4548613.1"/>
    </source>
</evidence>
<dbReference type="Pfam" id="PF17866">
    <property type="entry name" value="AAA_lid_6"/>
    <property type="match status" value="1"/>
</dbReference>
<organism evidence="8 9">
    <name type="scientific">Oleoguttula mirabilis</name>
    <dbReference type="NCBI Taxonomy" id="1507867"/>
    <lineage>
        <taxon>Eukaryota</taxon>
        <taxon>Fungi</taxon>
        <taxon>Dikarya</taxon>
        <taxon>Ascomycota</taxon>
        <taxon>Pezizomycotina</taxon>
        <taxon>Dothideomycetes</taxon>
        <taxon>Dothideomycetidae</taxon>
        <taxon>Mycosphaerellales</taxon>
        <taxon>Teratosphaeriaceae</taxon>
        <taxon>Oleoguttula</taxon>
    </lineage>
</organism>
<dbReference type="Pfam" id="PF13086">
    <property type="entry name" value="AAA_11"/>
    <property type="match status" value="1"/>
</dbReference>
<dbReference type="FunFam" id="3.40.50.300:FF:001660">
    <property type="entry name" value="NF-X1 finger and helicase protein, putative"/>
    <property type="match status" value="1"/>
</dbReference>
<keyword evidence="5" id="KW-0175">Coiled coil</keyword>
<dbReference type="InterPro" id="IPR041627">
    <property type="entry name" value="AAA_lid_6"/>
</dbReference>
<dbReference type="SMART" id="SM00382">
    <property type="entry name" value="AAA"/>
    <property type="match status" value="4"/>
</dbReference>
<evidence type="ECO:0000259" key="7">
    <source>
        <dbReference type="SMART" id="SM00382"/>
    </source>
</evidence>
<feature type="domain" description="AAA+ ATPase" evidence="7">
    <location>
        <begin position="485"/>
        <end position="894"/>
    </location>
</feature>
<dbReference type="InterPro" id="IPR041677">
    <property type="entry name" value="DNA2/NAM7_AAA_11"/>
</dbReference>
<dbReference type="GO" id="GO:0004386">
    <property type="term" value="F:helicase activity"/>
    <property type="evidence" value="ECO:0007669"/>
    <property type="project" value="InterPro"/>
</dbReference>
<evidence type="ECO:0000313" key="9">
    <source>
        <dbReference type="Proteomes" id="UP001324427"/>
    </source>
</evidence>
<protein>
    <recommendedName>
        <fullName evidence="7">AAA+ ATPase domain-containing protein</fullName>
    </recommendedName>
</protein>
<dbReference type="Proteomes" id="UP001324427">
    <property type="component" value="Unassembled WGS sequence"/>
</dbReference>
<name>A0AAV9JT06_9PEZI</name>
<dbReference type="EMBL" id="JAVFHQ010000007">
    <property type="protein sequence ID" value="KAK4548613.1"/>
    <property type="molecule type" value="Genomic_DNA"/>
</dbReference>
<feature type="compositionally biased region" description="Basic and acidic residues" evidence="6">
    <location>
        <begin position="2188"/>
        <end position="2197"/>
    </location>
</feature>
<evidence type="ECO:0000256" key="2">
    <source>
        <dbReference type="ARBA" id="ARBA00022741"/>
    </source>
</evidence>
<sequence length="2321" mass="256716">MATLPPPDSSAARAARLSKLLHAFVKGTRTVRTANDAKLFLEAICDQEDRMGCVERLAGSDNSQNALKVSIRFDMSMTYINGALADFLHYLKDPLLKQLCNGVLLKQLLAIIARPPTLWNNLVLAHQSRQLGDSGELAFAWLLLELVSWTENAPIDVDDAARETTEKGYLIKSDNHEIRTLGYRIQHVLQTKETSLGTVPFGPGGRHDNDFAEYRKIAIFPTEDELLCKEPFLRRAADVATDALQARTGSHLDNQFRLLREDFLAELREDVEVAQGKQKSRRQRTKLGGLSLEGAYCGPARARRPFALALSFSKGVEHFAKMTPAKRKAYLKEKPKFLKHQSLGCVMDGSRLITFATLSRVEELLTEGTPKVALQLSSSAAVEKLLTALKVSNKLDFVLMDTSVFAYEPVLRCLQGTVELPLYKQLLAGNEKEIEACSTTSSVCPQDLANSIESASGEDLQGLLLLQKQVILDDTQTRSLLAGLRQPVSLVQGPPGTGKSFIGALLAKALLDHTREKILVICYTNHALDQFLEDLMDIGIPQEEMVRLGAKSSARTEPLSLFKQTSKNARSPQVWDVVNKLNRETDLQGIQLERLLSSYVKFRPTRDNIMEYLEFDEQDSEIYCALQVPGLDDGEQVVGRDGKAVTKHYLFDQWVGGYDAGVFKSNVEPEYAHVWQLDKDSRARKLQAWEKDLVQDRSSAITSVAEEFNASESTLRDVLNQRDTEVIQRKRIVACTTTAAAKYTKQLQSTSPGIILVEEAGEILESHVLTALTPSTKHLVLIGDHKQLRPKVNNHSLTVEKGDGFDLNRSLFERLVRAGFPHTTLQQQHRMCPEISSLVRKLTYPDLVDAPSTLNREPLRGVRNRVIFVDHKHPELPSDLADRRDEGISVSKQNKFEVDMVLKTVRYLAQQGYGTKDQVVLTPYLGQLHLLREELTAENDPVLNDLDAFDLVKAGVMSQASAAPSKRPIRLATIDNYQGEESDIVIVSLTRSNPEGAIGFMASPERLNVLLSRARKALILIGNSATFLASPKGARDWKYLLNTLGENNCIFDGLPVRCEQHPGCQMILGSPAEFDEQCPEGGCSALCGAMLGCGLHTCPRRCHKPVDHLKAECQQFVSDECPQKHKLTWRCSRSRPASCRTCDEEARIVAERQQRDLLLEEARQEKQRAYAQKLSAIQLQIDAERRALKETRETKEQDNVIRQHQKDLESLQTQAARQQASRSEQRAPVSQTPGHRGGSATAPDRPVPAAVTKPTASTASSATPPTGSALDQSPTGTSGEPRELHDGPIKPHSPARAEWESQKELEGASDESLDSLMDMIGLENVKDQLLEIKARVDLSVRQNANLKKERFGAALLGNPGTGKTTVARLYANFLTSVGALPGSFFVESTGSKLANEGVQGCKKMLDDIKAKGGGALFIDEAYQLTSGSNHGGAAVLDFLLAEVENTSGHIAFILAGYNKQMESFFAHNPGIPSRFPRHIQFADYEDTELLEILKYGVDKRFQGQMRLEGGSRGLFARIVARRIGRGRGKAGFGNARAVENVLSLVCSRQATRVRKDRRAGRLPDDFHMTKEDLIGPEPSGVLSNNPSWSKLQGMVGLASVKEAIKALFASIQFNYQRELEEQPLVDFTLNKVFLGSPGTGKTTVAKLYGQILADIGMLSSGDVVVKTPADFVGNVLGASEANTKGILDAAIGKVLVIDESYGLYGGGSSDPYRSSVIDTIVAEVQSVPGDDRCVLMLGYKAQLEEMLHNSNPGLARRFPLDSAFVFEDFDDDQLAVILASKLKSQGFKTTPKGREVALEILSRARNRPNFGNAGEVDILLNAAKLRQQKRVAVEGYAAATILEAHDFDPDHARGARAVTNVAKLFEDVVGCDALVEQLQGYQKVAANMKECGMDPREQLPFNFLFRGPPGTGKTSTARRMGKVYYDMGFLAKAEVEECSAKDLVAGYVGQTGPQTYKLIESCLGKVLFIDEAYRLAEGGFAKEAVDQLVDCVTREEFLGKIVIILAGYENDINRLMDVNPGLSSRFPEVVDFKSMTPDDAFDLLARLFANKKRVNSAVMSAPKAEFRDQVMECLSRLCDLENFASARDVQTLSKGMMGKMMKTFKASEGALALTEQIVLEEIEKMIAERTRRARSAMHTPKALPALSAARTMEQPVHAPARNMVTAIETRAAQELEQHAGAEEQPAARVDDDAHEPNGPKQNKVAVRDVGVSGEVWDQLQKDKRKEEEEQREVLRLKEEEAKLREWLKKCADAKRQRELDEIERKKKALEEKQKREAMEKEKLMKMGRCPVGYNWIRQSGGYRCAGGSHWVSDGDMRALCR</sequence>
<evidence type="ECO:0000256" key="4">
    <source>
        <dbReference type="ARBA" id="ARBA00022840"/>
    </source>
</evidence>
<feature type="domain" description="AAA+ ATPase" evidence="7">
    <location>
        <begin position="1899"/>
        <end position="2036"/>
    </location>
</feature>
<dbReference type="GO" id="GO:0005524">
    <property type="term" value="F:ATP binding"/>
    <property type="evidence" value="ECO:0007669"/>
    <property type="project" value="UniProtKB-KW"/>
</dbReference>
<dbReference type="InterPro" id="IPR003959">
    <property type="entry name" value="ATPase_AAA_core"/>
</dbReference>
<evidence type="ECO:0000256" key="5">
    <source>
        <dbReference type="SAM" id="Coils"/>
    </source>
</evidence>
<dbReference type="InterPro" id="IPR041679">
    <property type="entry name" value="DNA2/NAM7-like_C"/>
</dbReference>
<dbReference type="PANTHER" id="PTHR43392">
    <property type="entry name" value="AAA-TYPE ATPASE FAMILY PROTEIN / ANKYRIN REPEAT FAMILY PROTEIN"/>
    <property type="match status" value="1"/>
</dbReference>
<dbReference type="CDD" id="cd06008">
    <property type="entry name" value="NF-X1-zinc-finger"/>
    <property type="match status" value="1"/>
</dbReference>
<dbReference type="CDD" id="cd18808">
    <property type="entry name" value="SF1_C_Upf1"/>
    <property type="match status" value="1"/>
</dbReference>
<dbReference type="CDD" id="cd17936">
    <property type="entry name" value="EEXXEc_NFX1"/>
    <property type="match status" value="1"/>
</dbReference>
<dbReference type="GO" id="GO:0016887">
    <property type="term" value="F:ATP hydrolysis activity"/>
    <property type="evidence" value="ECO:0007669"/>
    <property type="project" value="InterPro"/>
</dbReference>
<accession>A0AAV9JT06</accession>
<comment type="caution">
    <text evidence="8">The sequence shown here is derived from an EMBL/GenBank/DDBJ whole genome shotgun (WGS) entry which is preliminary data.</text>
</comment>
<dbReference type="CDD" id="cd00009">
    <property type="entry name" value="AAA"/>
    <property type="match status" value="2"/>
</dbReference>
<proteinExistence type="inferred from homology"/>
<feature type="compositionally biased region" description="Low complexity" evidence="6">
    <location>
        <begin position="1247"/>
        <end position="1266"/>
    </location>
</feature>
<feature type="compositionally biased region" description="Polar residues" evidence="6">
    <location>
        <begin position="1269"/>
        <end position="1278"/>
    </location>
</feature>
<evidence type="ECO:0000256" key="1">
    <source>
        <dbReference type="ARBA" id="ARBA00010378"/>
    </source>
</evidence>
<dbReference type="InterPro" id="IPR047187">
    <property type="entry name" value="SF1_C_Upf1"/>
</dbReference>
<dbReference type="FunFam" id="3.40.50.300:FF:000216">
    <property type="entry name" value="Type VII secretion ATPase EccA"/>
    <property type="match status" value="3"/>
</dbReference>
<keyword evidence="4" id="KW-0067">ATP-binding</keyword>
<dbReference type="InterPro" id="IPR003593">
    <property type="entry name" value="AAA+_ATPase"/>
</dbReference>
<reference evidence="8 9" key="1">
    <citation type="submission" date="2021-11" db="EMBL/GenBank/DDBJ databases">
        <title>Black yeast isolated from Biological Soil Crust.</title>
        <authorList>
            <person name="Kurbessoian T."/>
        </authorList>
    </citation>
    <scope>NUCLEOTIDE SEQUENCE [LARGE SCALE GENOMIC DNA]</scope>
    <source>
        <strain evidence="8 9">CCFEE 5522</strain>
    </source>
</reference>
<feature type="domain" description="AAA+ ATPase" evidence="7">
    <location>
        <begin position="1627"/>
        <end position="1770"/>
    </location>
</feature>
<evidence type="ECO:0000256" key="6">
    <source>
        <dbReference type="SAM" id="MobiDB-lite"/>
    </source>
</evidence>
<dbReference type="InterPro" id="IPR027417">
    <property type="entry name" value="P-loop_NTPase"/>
</dbReference>
<keyword evidence="3" id="KW-0378">Hydrolase</keyword>
<dbReference type="Pfam" id="PF00004">
    <property type="entry name" value="AAA"/>
    <property type="match status" value="3"/>
</dbReference>
<dbReference type="InterPro" id="IPR050773">
    <property type="entry name" value="CbxX/CfxQ_RuBisCO_ESX"/>
</dbReference>
<gene>
    <name evidence="8" type="ORF">LTR36_009523</name>
</gene>
<feature type="compositionally biased region" description="Basic and acidic residues" evidence="6">
    <location>
        <begin position="1280"/>
        <end position="1306"/>
    </location>
</feature>
<dbReference type="Pfam" id="PF13087">
    <property type="entry name" value="AAA_12"/>
    <property type="match status" value="1"/>
</dbReference>
<dbReference type="Gene3D" id="1.10.8.60">
    <property type="match status" value="2"/>
</dbReference>
<dbReference type="PANTHER" id="PTHR43392:SF2">
    <property type="entry name" value="AAA-TYPE ATPASE FAMILY PROTEIN _ ANKYRIN REPEAT FAMILY PROTEIN"/>
    <property type="match status" value="1"/>
</dbReference>
<feature type="coiled-coil region" evidence="5">
    <location>
        <begin position="2219"/>
        <end position="2286"/>
    </location>
</feature>
<comment type="similarity">
    <text evidence="1">Belongs to the CbxX/CfxQ family.</text>
</comment>
<dbReference type="SUPFAM" id="SSF52540">
    <property type="entry name" value="P-loop containing nucleoside triphosphate hydrolases"/>
    <property type="match status" value="4"/>
</dbReference>
<dbReference type="FunFam" id="1.10.8.60:FF:000160">
    <property type="entry name" value="WGS project CABT00000000 data, contig 2.55"/>
    <property type="match status" value="1"/>
</dbReference>
<feature type="domain" description="AAA+ ATPase" evidence="7">
    <location>
        <begin position="1349"/>
        <end position="1485"/>
    </location>
</feature>
<dbReference type="InterPro" id="IPR000641">
    <property type="entry name" value="CbxX/CfxQ"/>
</dbReference>
<evidence type="ECO:0000256" key="3">
    <source>
        <dbReference type="ARBA" id="ARBA00022806"/>
    </source>
</evidence>
<keyword evidence="2" id="KW-0547">Nucleotide-binding</keyword>